<feature type="region of interest" description="Disordered" evidence="1">
    <location>
        <begin position="258"/>
        <end position="323"/>
    </location>
</feature>
<proteinExistence type="predicted"/>
<name>A0A2J5HK67_9EURO</name>
<feature type="region of interest" description="Disordered" evidence="1">
    <location>
        <begin position="27"/>
        <end position="56"/>
    </location>
</feature>
<feature type="compositionally biased region" description="Basic and acidic residues" evidence="1">
    <location>
        <begin position="32"/>
        <end position="43"/>
    </location>
</feature>
<organism evidence="2 3">
    <name type="scientific">Aspergillus taichungensis</name>
    <dbReference type="NCBI Taxonomy" id="482145"/>
    <lineage>
        <taxon>Eukaryota</taxon>
        <taxon>Fungi</taxon>
        <taxon>Dikarya</taxon>
        <taxon>Ascomycota</taxon>
        <taxon>Pezizomycotina</taxon>
        <taxon>Eurotiomycetes</taxon>
        <taxon>Eurotiomycetidae</taxon>
        <taxon>Eurotiales</taxon>
        <taxon>Aspergillaceae</taxon>
        <taxon>Aspergillus</taxon>
        <taxon>Aspergillus subgen. Circumdati</taxon>
    </lineage>
</organism>
<evidence type="ECO:0000256" key="1">
    <source>
        <dbReference type="SAM" id="MobiDB-lite"/>
    </source>
</evidence>
<feature type="compositionally biased region" description="Basic and acidic residues" evidence="1">
    <location>
        <begin position="229"/>
        <end position="239"/>
    </location>
</feature>
<feature type="compositionally biased region" description="Basic and acidic residues" evidence="1">
    <location>
        <begin position="192"/>
        <end position="204"/>
    </location>
</feature>
<feature type="compositionally biased region" description="Low complexity" evidence="1">
    <location>
        <begin position="291"/>
        <end position="305"/>
    </location>
</feature>
<feature type="region of interest" description="Disordered" evidence="1">
    <location>
        <begin position="69"/>
        <end position="91"/>
    </location>
</feature>
<gene>
    <name evidence="2" type="ORF">BDW42DRAFT_176777</name>
</gene>
<dbReference type="AlphaFoldDB" id="A0A2J5HK67"/>
<evidence type="ECO:0000313" key="2">
    <source>
        <dbReference type="EMBL" id="PLN77456.1"/>
    </source>
</evidence>
<feature type="region of interest" description="Disordered" evidence="1">
    <location>
        <begin position="106"/>
        <end position="239"/>
    </location>
</feature>
<dbReference type="Proteomes" id="UP000235023">
    <property type="component" value="Unassembled WGS sequence"/>
</dbReference>
<dbReference type="EMBL" id="KZ559595">
    <property type="protein sequence ID" value="PLN77456.1"/>
    <property type="molecule type" value="Genomic_DNA"/>
</dbReference>
<protein>
    <submittedName>
        <fullName evidence="2">Uncharacterized protein</fullName>
    </submittedName>
</protein>
<dbReference type="OrthoDB" id="4498011at2759"/>
<reference evidence="3" key="1">
    <citation type="submission" date="2017-12" db="EMBL/GenBank/DDBJ databases">
        <authorList>
            <consortium name="DOE Joint Genome Institute"/>
            <person name="Mondo S.J."/>
            <person name="Kjaerbolling I."/>
            <person name="Vesth T.C."/>
            <person name="Frisvad J.C."/>
            <person name="Nybo J.L."/>
            <person name="Theobald S."/>
            <person name="Kuo A."/>
            <person name="Bowyer P."/>
            <person name="Matsuda Y."/>
            <person name="Lyhne E.K."/>
            <person name="Kogle M.E."/>
            <person name="Clum A."/>
            <person name="Lipzen A."/>
            <person name="Salamov A."/>
            <person name="Ngan C.Y."/>
            <person name="Daum C."/>
            <person name="Chiniquy J."/>
            <person name="Barry K."/>
            <person name="LaButti K."/>
            <person name="Haridas S."/>
            <person name="Simmons B.A."/>
            <person name="Magnuson J.K."/>
            <person name="Mortensen U.H."/>
            <person name="Larsen T.O."/>
            <person name="Grigoriev I.V."/>
            <person name="Baker S.E."/>
            <person name="Andersen M.R."/>
            <person name="Nordberg H.P."/>
            <person name="Cantor M.N."/>
            <person name="Hua S.X."/>
        </authorList>
    </citation>
    <scope>NUCLEOTIDE SEQUENCE [LARGE SCALE GENOMIC DNA]</scope>
    <source>
        <strain evidence="3">IBT 19404</strain>
    </source>
</reference>
<accession>A0A2J5HK67</accession>
<feature type="compositionally biased region" description="Acidic residues" evidence="1">
    <location>
        <begin position="157"/>
        <end position="170"/>
    </location>
</feature>
<keyword evidence="3" id="KW-1185">Reference proteome</keyword>
<evidence type="ECO:0000313" key="3">
    <source>
        <dbReference type="Proteomes" id="UP000235023"/>
    </source>
</evidence>
<feature type="compositionally biased region" description="Low complexity" evidence="1">
    <location>
        <begin position="143"/>
        <end position="156"/>
    </location>
</feature>
<sequence>MCLAGDFADVYPIEIRTRKVTSRTLFNLGTEPSRRTQAQDRGRYQQASYSRPRTSRTMRVPKCHIIEPRTENRKCHAGRSPSARHSISRSQSFHFDLPSIRRFTDRAADDGLRSSRRRDRSPHPFAVDSPEVITMIPRRSRMSTFTQTCSDSTTTSDSDEFEDTESESESEGSSSCSPRYSRPSWPTRNTRPPRERTPVSERKPMRTGQRRIPSRPVEIHQSSNSIHDSNGERDMGRQRQVRFSEEVEYVQNTNRARDSIARKLGGRRRTSLDHLNQETRRVPGGNRRDSFNSSPSLRSRSPPFRETCGTERTFANPPGTGYMPSRIIQDGRRQIREAAGRIYAEARLRRSYADLRNNLGSYTVWGRSRPSDRLRESRFDDLRASFDHTKPFGYGRRWRWR</sequence>
<feature type="compositionally biased region" description="Basic and acidic residues" evidence="1">
    <location>
        <begin position="270"/>
        <end position="290"/>
    </location>
</feature>